<proteinExistence type="predicted"/>
<dbReference type="Gene3D" id="1.10.443.10">
    <property type="entry name" value="Intergrase catalytic core"/>
    <property type="match status" value="1"/>
</dbReference>
<name>A0A1M5MIQ4_9EURY</name>
<feature type="domain" description="Core-binding (CB)" evidence="6">
    <location>
        <begin position="16"/>
        <end position="99"/>
    </location>
</feature>
<dbReference type="InterPro" id="IPR013762">
    <property type="entry name" value="Integrase-like_cat_sf"/>
</dbReference>
<dbReference type="PANTHER" id="PTHR30349:SF41">
    <property type="entry name" value="INTEGRASE_RECOMBINASE PROTEIN MJ0367-RELATED"/>
    <property type="match status" value="1"/>
</dbReference>
<sequence>MSFDASSVGRGDLQPITPRQAMEEWLDVIESDTSGSTAHSYRRRVRQFVQWLESEDILNLNVVDGRDIKAYRDHRATALNNTSMKNELRTVRQFMSYGVALEAVEPALVEKFSAHIPSLTKGEVSSDLMISRERVHAILDHLEKFRYATRDHALFLTMWDTGARISGLRALDVEDFDPEEGTVQFVSREESETRLKNGLTGERLNVLNETTVEVLRDYIREHRKDVEDDFGRSPLFTSKFGRPTSSTFRRTSYNLTHPCFRGGCPHDEDPATCLYLEHGHESKCPSALSPHPIRTGRITDLRNRGVRIQKVAGRVDALPDTIRAYYDKPNLDEELARRRDEIREAGL</sequence>
<dbReference type="InterPro" id="IPR004107">
    <property type="entry name" value="Integrase_SAM-like_N"/>
</dbReference>
<dbReference type="InterPro" id="IPR050090">
    <property type="entry name" value="Tyrosine_recombinase_XerCD"/>
</dbReference>
<dbReference type="Pfam" id="PF02899">
    <property type="entry name" value="Phage_int_SAM_1"/>
    <property type="match status" value="1"/>
</dbReference>
<dbReference type="GO" id="GO:0015074">
    <property type="term" value="P:DNA integration"/>
    <property type="evidence" value="ECO:0007669"/>
    <property type="project" value="UniProtKB-KW"/>
</dbReference>
<dbReference type="AlphaFoldDB" id="A0A1M5MIQ4"/>
<dbReference type="Pfam" id="PF00589">
    <property type="entry name" value="Phage_integrase"/>
    <property type="match status" value="1"/>
</dbReference>
<dbReference type="PANTHER" id="PTHR30349">
    <property type="entry name" value="PHAGE INTEGRASE-RELATED"/>
    <property type="match status" value="1"/>
</dbReference>
<keyword evidence="8" id="KW-1185">Reference proteome</keyword>
<dbReference type="InterPro" id="IPR044068">
    <property type="entry name" value="CB"/>
</dbReference>
<accession>A0A1M5MIQ4</accession>
<dbReference type="STRING" id="43928.SAMN05443636_1032"/>
<gene>
    <name evidence="7" type="ORF">SAMN05443636_1032</name>
</gene>
<evidence type="ECO:0000313" key="8">
    <source>
        <dbReference type="Proteomes" id="UP000184357"/>
    </source>
</evidence>
<dbReference type="Proteomes" id="UP000184357">
    <property type="component" value="Unassembled WGS sequence"/>
</dbReference>
<keyword evidence="3" id="KW-0233">DNA recombination</keyword>
<feature type="domain" description="Tyr recombinase" evidence="5">
    <location>
        <begin position="125"/>
        <end position="340"/>
    </location>
</feature>
<evidence type="ECO:0000313" key="7">
    <source>
        <dbReference type="EMBL" id="SHG77344.1"/>
    </source>
</evidence>
<evidence type="ECO:0000256" key="2">
    <source>
        <dbReference type="ARBA" id="ARBA00023125"/>
    </source>
</evidence>
<evidence type="ECO:0000256" key="4">
    <source>
        <dbReference type="PROSITE-ProRule" id="PRU01248"/>
    </source>
</evidence>
<dbReference type="SUPFAM" id="SSF56349">
    <property type="entry name" value="DNA breaking-rejoining enzymes"/>
    <property type="match status" value="1"/>
</dbReference>
<dbReference type="Gene3D" id="1.10.150.130">
    <property type="match status" value="1"/>
</dbReference>
<evidence type="ECO:0000259" key="5">
    <source>
        <dbReference type="PROSITE" id="PS51898"/>
    </source>
</evidence>
<dbReference type="RefSeq" id="WP_073307320.1">
    <property type="nucleotide sequence ID" value="NZ_FQWV01000002.1"/>
</dbReference>
<dbReference type="InterPro" id="IPR002104">
    <property type="entry name" value="Integrase_catalytic"/>
</dbReference>
<evidence type="ECO:0000259" key="6">
    <source>
        <dbReference type="PROSITE" id="PS51900"/>
    </source>
</evidence>
<dbReference type="InterPro" id="IPR010998">
    <property type="entry name" value="Integrase_recombinase_N"/>
</dbReference>
<dbReference type="OrthoDB" id="198497at2157"/>
<dbReference type="InterPro" id="IPR011010">
    <property type="entry name" value="DNA_brk_join_enz"/>
</dbReference>
<dbReference type="GO" id="GO:0006310">
    <property type="term" value="P:DNA recombination"/>
    <property type="evidence" value="ECO:0007669"/>
    <property type="project" value="UniProtKB-KW"/>
</dbReference>
<dbReference type="GO" id="GO:0003677">
    <property type="term" value="F:DNA binding"/>
    <property type="evidence" value="ECO:0007669"/>
    <property type="project" value="UniProtKB-UniRule"/>
</dbReference>
<protein>
    <submittedName>
        <fullName evidence="7">Site-specific recombinase XerD</fullName>
    </submittedName>
</protein>
<reference evidence="7 8" key="1">
    <citation type="submission" date="2016-11" db="EMBL/GenBank/DDBJ databases">
        <authorList>
            <person name="Jaros S."/>
            <person name="Januszkiewicz K."/>
            <person name="Wedrychowicz H."/>
        </authorList>
    </citation>
    <scope>NUCLEOTIDE SEQUENCE [LARGE SCALE GENOMIC DNA]</scope>
    <source>
        <strain evidence="7 8">DSM 9297</strain>
    </source>
</reference>
<dbReference type="PROSITE" id="PS51898">
    <property type="entry name" value="TYR_RECOMBINASE"/>
    <property type="match status" value="1"/>
</dbReference>
<evidence type="ECO:0000256" key="1">
    <source>
        <dbReference type="ARBA" id="ARBA00022908"/>
    </source>
</evidence>
<organism evidence="7 8">
    <name type="scientific">Halobaculum gomorrense</name>
    <dbReference type="NCBI Taxonomy" id="43928"/>
    <lineage>
        <taxon>Archaea</taxon>
        <taxon>Methanobacteriati</taxon>
        <taxon>Methanobacteriota</taxon>
        <taxon>Stenosarchaea group</taxon>
        <taxon>Halobacteria</taxon>
        <taxon>Halobacteriales</taxon>
        <taxon>Haloferacaceae</taxon>
        <taxon>Halobaculum</taxon>
    </lineage>
</organism>
<dbReference type="EMBL" id="FQWV01000002">
    <property type="protein sequence ID" value="SHG77344.1"/>
    <property type="molecule type" value="Genomic_DNA"/>
</dbReference>
<dbReference type="PROSITE" id="PS51900">
    <property type="entry name" value="CB"/>
    <property type="match status" value="1"/>
</dbReference>
<keyword evidence="2 4" id="KW-0238">DNA-binding</keyword>
<dbReference type="CDD" id="cd00397">
    <property type="entry name" value="DNA_BRE_C"/>
    <property type="match status" value="1"/>
</dbReference>
<keyword evidence="1" id="KW-0229">DNA integration</keyword>
<evidence type="ECO:0000256" key="3">
    <source>
        <dbReference type="ARBA" id="ARBA00023172"/>
    </source>
</evidence>